<dbReference type="InterPro" id="IPR036457">
    <property type="entry name" value="PPM-type-like_dom_sf"/>
</dbReference>
<dbReference type="GO" id="GO:0004722">
    <property type="term" value="F:protein serine/threonine phosphatase activity"/>
    <property type="evidence" value="ECO:0007669"/>
    <property type="project" value="InterPro"/>
</dbReference>
<keyword evidence="3" id="KW-1185">Reference proteome</keyword>
<dbReference type="SUPFAM" id="SSF81606">
    <property type="entry name" value="PP2C-like"/>
    <property type="match status" value="1"/>
</dbReference>
<comment type="caution">
    <text evidence="2">The sequence shown here is derived from an EMBL/GenBank/DDBJ whole genome shotgun (WGS) entry which is preliminary data.</text>
</comment>
<organism evidence="2 3">
    <name type="scientific">Hibiscus trionum</name>
    <name type="common">Flower of an hour</name>
    <dbReference type="NCBI Taxonomy" id="183268"/>
    <lineage>
        <taxon>Eukaryota</taxon>
        <taxon>Viridiplantae</taxon>
        <taxon>Streptophyta</taxon>
        <taxon>Embryophyta</taxon>
        <taxon>Tracheophyta</taxon>
        <taxon>Spermatophyta</taxon>
        <taxon>Magnoliopsida</taxon>
        <taxon>eudicotyledons</taxon>
        <taxon>Gunneridae</taxon>
        <taxon>Pentapetalae</taxon>
        <taxon>rosids</taxon>
        <taxon>malvids</taxon>
        <taxon>Malvales</taxon>
        <taxon>Malvaceae</taxon>
        <taxon>Malvoideae</taxon>
        <taxon>Hibiscus</taxon>
    </lineage>
</organism>
<dbReference type="Pfam" id="PF00481">
    <property type="entry name" value="PP2C"/>
    <property type="match status" value="1"/>
</dbReference>
<reference evidence="2" key="1">
    <citation type="submission" date="2023-05" db="EMBL/GenBank/DDBJ databases">
        <title>Genome and transcriptome analyses reveal genes involved in the formation of fine ridges on petal epidermal cells in Hibiscus trionum.</title>
        <authorList>
            <person name="Koshimizu S."/>
            <person name="Masuda S."/>
            <person name="Ishii T."/>
            <person name="Shirasu K."/>
            <person name="Hoshino A."/>
            <person name="Arita M."/>
        </authorList>
    </citation>
    <scope>NUCLEOTIDE SEQUENCE</scope>
    <source>
        <strain evidence="2">Hamamatsu line</strain>
    </source>
</reference>
<dbReference type="InterPro" id="IPR015655">
    <property type="entry name" value="PP2C"/>
</dbReference>
<dbReference type="PROSITE" id="PS51746">
    <property type="entry name" value="PPM_2"/>
    <property type="match status" value="1"/>
</dbReference>
<feature type="domain" description="PPM-type phosphatase" evidence="1">
    <location>
        <begin position="1"/>
        <end position="147"/>
    </location>
</feature>
<evidence type="ECO:0000313" key="3">
    <source>
        <dbReference type="Proteomes" id="UP001165190"/>
    </source>
</evidence>
<dbReference type="OrthoDB" id="1723891at2759"/>
<evidence type="ECO:0000313" key="2">
    <source>
        <dbReference type="EMBL" id="GMI80522.1"/>
    </source>
</evidence>
<dbReference type="AlphaFoldDB" id="A0A9W7LWM5"/>
<dbReference type="Proteomes" id="UP001165190">
    <property type="component" value="Unassembled WGS sequence"/>
</dbReference>
<dbReference type="Gene3D" id="3.60.40.10">
    <property type="entry name" value="PPM-type phosphatase domain"/>
    <property type="match status" value="1"/>
</dbReference>
<dbReference type="InterPro" id="IPR001932">
    <property type="entry name" value="PPM-type_phosphatase-like_dom"/>
</dbReference>
<dbReference type="EMBL" id="BSYR01000017">
    <property type="protein sequence ID" value="GMI80522.1"/>
    <property type="molecule type" value="Genomic_DNA"/>
</dbReference>
<protein>
    <recommendedName>
        <fullName evidence="1">PPM-type phosphatase domain-containing protein</fullName>
    </recommendedName>
</protein>
<dbReference type="PANTHER" id="PTHR47992">
    <property type="entry name" value="PROTEIN PHOSPHATASE"/>
    <property type="match status" value="1"/>
</dbReference>
<accession>A0A9W7LWM5</accession>
<evidence type="ECO:0000259" key="1">
    <source>
        <dbReference type="PROSITE" id="PS51746"/>
    </source>
</evidence>
<sequence length="161" mass="18300">MMEPWFPFSLLLISSLIYPRRRSGYSSAKVVFFAWTTCQGCTEFGCLTRSHQDWQCLELLVITALRITVSFRFQKSHKDITNKDQFVVLATDGVWDVVSNEEDVKIVSSTPGKAKAAKHLVEFAACAWKKKRKGIAVDDFICEIKKINVENNKTYIKVGVS</sequence>
<name>A0A9W7LWM5_HIBTR</name>
<proteinExistence type="predicted"/>
<gene>
    <name evidence="2" type="ORF">HRI_001721500</name>
</gene>